<dbReference type="FunFam" id="1.10.240.10:FF:000001">
    <property type="entry name" value="Tyrosine--tRNA ligase"/>
    <property type="match status" value="1"/>
</dbReference>
<keyword evidence="2 8" id="KW-0436">Ligase</keyword>
<dbReference type="RefSeq" id="XP_064695871.1">
    <property type="nucleotide sequence ID" value="XM_064836480.1"/>
</dbReference>
<dbReference type="EMBL" id="JAUTXT010000017">
    <property type="protein sequence ID" value="KAK3674961.1"/>
    <property type="molecule type" value="Genomic_DNA"/>
</dbReference>
<organism evidence="10 11">
    <name type="scientific">Recurvomyces mirabilis</name>
    <dbReference type="NCBI Taxonomy" id="574656"/>
    <lineage>
        <taxon>Eukaryota</taxon>
        <taxon>Fungi</taxon>
        <taxon>Dikarya</taxon>
        <taxon>Ascomycota</taxon>
        <taxon>Pezizomycotina</taxon>
        <taxon>Dothideomycetes</taxon>
        <taxon>Dothideomycetidae</taxon>
        <taxon>Mycosphaerellales</taxon>
        <taxon>Teratosphaeriaceae</taxon>
        <taxon>Recurvomyces</taxon>
    </lineage>
</organism>
<dbReference type="EC" id="6.1.1.1" evidence="8"/>
<keyword evidence="4 8" id="KW-0067">ATP-binding</keyword>
<evidence type="ECO:0000256" key="7">
    <source>
        <dbReference type="ARBA" id="ARBA00048248"/>
    </source>
</evidence>
<dbReference type="CDD" id="cd00805">
    <property type="entry name" value="TyrRS_core"/>
    <property type="match status" value="1"/>
</dbReference>
<dbReference type="GO" id="GO:0004831">
    <property type="term" value="F:tyrosine-tRNA ligase activity"/>
    <property type="evidence" value="ECO:0007669"/>
    <property type="project" value="UniProtKB-EC"/>
</dbReference>
<evidence type="ECO:0000256" key="8">
    <source>
        <dbReference type="RuleBase" id="RU361234"/>
    </source>
</evidence>
<dbReference type="Pfam" id="PF16714">
    <property type="entry name" value="TyrRSs_C"/>
    <property type="match status" value="1"/>
</dbReference>
<dbReference type="GO" id="GO:0005829">
    <property type="term" value="C:cytosol"/>
    <property type="evidence" value="ECO:0007669"/>
    <property type="project" value="TreeGrafter"/>
</dbReference>
<dbReference type="Proteomes" id="UP001274830">
    <property type="component" value="Unassembled WGS sequence"/>
</dbReference>
<reference evidence="10" key="1">
    <citation type="submission" date="2023-07" db="EMBL/GenBank/DDBJ databases">
        <title>Black Yeasts Isolated from many extreme environments.</title>
        <authorList>
            <person name="Coleine C."/>
            <person name="Stajich J.E."/>
            <person name="Selbmann L."/>
        </authorList>
    </citation>
    <scope>NUCLEOTIDE SEQUENCE</scope>
    <source>
        <strain evidence="10">CCFEE 5485</strain>
    </source>
</reference>
<accession>A0AAE0WNH4</accession>
<evidence type="ECO:0000259" key="9">
    <source>
        <dbReference type="Pfam" id="PF16714"/>
    </source>
</evidence>
<proteinExistence type="inferred from homology"/>
<gene>
    <name evidence="10" type="primary">MSY1</name>
    <name evidence="10" type="ORF">LTR78_005305</name>
</gene>
<dbReference type="GO" id="GO:0006437">
    <property type="term" value="P:tyrosyl-tRNA aminoacylation"/>
    <property type="evidence" value="ECO:0007669"/>
    <property type="project" value="InterPro"/>
</dbReference>
<evidence type="ECO:0000256" key="5">
    <source>
        <dbReference type="ARBA" id="ARBA00022917"/>
    </source>
</evidence>
<evidence type="ECO:0000313" key="10">
    <source>
        <dbReference type="EMBL" id="KAK3674961.1"/>
    </source>
</evidence>
<dbReference type="Gene3D" id="1.10.240.10">
    <property type="entry name" value="Tyrosyl-Transfer RNA Synthetase"/>
    <property type="match status" value="1"/>
</dbReference>
<dbReference type="GeneID" id="89961015"/>
<dbReference type="SUPFAM" id="SSF52374">
    <property type="entry name" value="Nucleotidylyl transferase"/>
    <property type="match status" value="1"/>
</dbReference>
<evidence type="ECO:0000256" key="2">
    <source>
        <dbReference type="ARBA" id="ARBA00022598"/>
    </source>
</evidence>
<dbReference type="AlphaFoldDB" id="A0AAE0WNH4"/>
<dbReference type="InterPro" id="IPR014729">
    <property type="entry name" value="Rossmann-like_a/b/a_fold"/>
</dbReference>
<dbReference type="Gene3D" id="3.40.50.620">
    <property type="entry name" value="HUPs"/>
    <property type="match status" value="1"/>
</dbReference>
<dbReference type="PROSITE" id="PS00178">
    <property type="entry name" value="AA_TRNA_LIGASE_I"/>
    <property type="match status" value="1"/>
</dbReference>
<comment type="similarity">
    <text evidence="1 8">Belongs to the class-I aminoacyl-tRNA synthetase family.</text>
</comment>
<dbReference type="GO" id="GO:0005524">
    <property type="term" value="F:ATP binding"/>
    <property type="evidence" value="ECO:0007669"/>
    <property type="project" value="UniProtKB-KW"/>
</dbReference>
<protein>
    <recommendedName>
        <fullName evidence="8">Tyrosine--tRNA ligase</fullName>
        <ecNumber evidence="8">6.1.1.1</ecNumber>
    </recommendedName>
    <alternativeName>
        <fullName evidence="8">Tyrosyl-tRNA synthetase</fullName>
    </alternativeName>
</protein>
<dbReference type="InterPro" id="IPR001412">
    <property type="entry name" value="aa-tRNA-synth_I_CS"/>
</dbReference>
<dbReference type="InterPro" id="IPR032005">
    <property type="entry name" value="TyrRSs_C"/>
</dbReference>
<evidence type="ECO:0000313" key="11">
    <source>
        <dbReference type="Proteomes" id="UP001274830"/>
    </source>
</evidence>
<comment type="caution">
    <text evidence="10">The sequence shown here is derived from an EMBL/GenBank/DDBJ whole genome shotgun (WGS) entry which is preliminary data.</text>
</comment>
<dbReference type="GO" id="GO:0003723">
    <property type="term" value="F:RNA binding"/>
    <property type="evidence" value="ECO:0007669"/>
    <property type="project" value="InterPro"/>
</dbReference>
<sequence length="561" mass="62487">MSRPLLQAATAKTTDWVCMRCAMRKAFRTTGRPQPKRNFHVTRRNHEAQKDKSVLALLEERGYVNQIAGDRITLDKLLRRRQVGFYAGIDPTAPSLHLGHLLPLMVLFWLYHHGHKAVSLVGGFTARVGDPSGRLTSRAEAVESVHDSNFSAMFSQLAGIWENAASYGKRHGFTEQDAGHRELLDNASWLGNLQLGDFLQILGHRTRIGPMLGRDTVRNKLEKGDGMTFSEFTYPLLQGWDWWHMYQHNDVQVQIGGSDQFGNIIAGMDVIKYIAQGGSPSKQQQKLLDKDGKLKDDLAPMGLTVPLLTAASGEKFGKSAGNAVWLDQSMTSAFDLYGFLLRSSDTDVERYLKLFTFVPSADIANIMAEHITDPGKRKAQHLLAGEVLELVHGQDVAKETRIQHESLRNPSLLARATLDEAGSMTKHSASPSSNAIILPASLVYGMPFSRILYHSGLVGSKSAGTRLIATGGAYIAGQNEPLHQEGRILGWEEEREQHYIPLRVDQNPEDVKYFGRNEGHMTLRIGKWKVRGLTIVEDAEFDARGLQAAGWEEFKEKVLKK</sequence>
<name>A0AAE0WNH4_9PEZI</name>
<dbReference type="FunFam" id="3.40.50.620:FF:000227">
    <property type="entry name" value="Tyrosine--tRNA ligase"/>
    <property type="match status" value="1"/>
</dbReference>
<evidence type="ECO:0000256" key="4">
    <source>
        <dbReference type="ARBA" id="ARBA00022840"/>
    </source>
</evidence>
<feature type="domain" description="Tyrosyl-tRNA synthetase C-terminal" evidence="9">
    <location>
        <begin position="432"/>
        <end position="552"/>
    </location>
</feature>
<dbReference type="PANTHER" id="PTHR11766">
    <property type="entry name" value="TYROSYL-TRNA SYNTHETASE"/>
    <property type="match status" value="1"/>
</dbReference>
<keyword evidence="5 8" id="KW-0648">Protein biosynthesis</keyword>
<dbReference type="Pfam" id="PF00579">
    <property type="entry name" value="tRNA-synt_1b"/>
    <property type="match status" value="1"/>
</dbReference>
<evidence type="ECO:0000256" key="3">
    <source>
        <dbReference type="ARBA" id="ARBA00022741"/>
    </source>
</evidence>
<evidence type="ECO:0000256" key="1">
    <source>
        <dbReference type="ARBA" id="ARBA00005594"/>
    </source>
</evidence>
<keyword evidence="6 8" id="KW-0030">Aminoacyl-tRNA synthetase</keyword>
<comment type="catalytic activity">
    <reaction evidence="7 8">
        <text>tRNA(Tyr) + L-tyrosine + ATP = L-tyrosyl-tRNA(Tyr) + AMP + diphosphate + H(+)</text>
        <dbReference type="Rhea" id="RHEA:10220"/>
        <dbReference type="Rhea" id="RHEA-COMP:9706"/>
        <dbReference type="Rhea" id="RHEA-COMP:9707"/>
        <dbReference type="ChEBI" id="CHEBI:15378"/>
        <dbReference type="ChEBI" id="CHEBI:30616"/>
        <dbReference type="ChEBI" id="CHEBI:33019"/>
        <dbReference type="ChEBI" id="CHEBI:58315"/>
        <dbReference type="ChEBI" id="CHEBI:78442"/>
        <dbReference type="ChEBI" id="CHEBI:78536"/>
        <dbReference type="ChEBI" id="CHEBI:456215"/>
        <dbReference type="EC" id="6.1.1.1"/>
    </reaction>
</comment>
<dbReference type="InterPro" id="IPR024088">
    <property type="entry name" value="Tyr-tRNA-ligase_bac-type"/>
</dbReference>
<dbReference type="GO" id="GO:0005739">
    <property type="term" value="C:mitochondrion"/>
    <property type="evidence" value="ECO:0007669"/>
    <property type="project" value="TreeGrafter"/>
</dbReference>
<dbReference type="InterPro" id="IPR002305">
    <property type="entry name" value="aa-tRNA-synth_Ic"/>
</dbReference>
<dbReference type="PRINTS" id="PR01040">
    <property type="entry name" value="TRNASYNTHTYR"/>
</dbReference>
<evidence type="ECO:0000256" key="6">
    <source>
        <dbReference type="ARBA" id="ARBA00023146"/>
    </source>
</evidence>
<dbReference type="NCBIfam" id="TIGR00234">
    <property type="entry name" value="tyrS"/>
    <property type="match status" value="1"/>
</dbReference>
<dbReference type="InterPro" id="IPR002307">
    <property type="entry name" value="Tyr-tRNA-ligase"/>
</dbReference>
<keyword evidence="11" id="KW-1185">Reference proteome</keyword>
<keyword evidence="3 8" id="KW-0547">Nucleotide-binding</keyword>
<dbReference type="PANTHER" id="PTHR11766:SF0">
    <property type="entry name" value="TYROSINE--TRNA LIGASE, MITOCHONDRIAL"/>
    <property type="match status" value="1"/>
</dbReference>